<feature type="region of interest" description="Disordered" evidence="1">
    <location>
        <begin position="689"/>
        <end position="720"/>
    </location>
</feature>
<proteinExistence type="predicted"/>
<dbReference type="InterPro" id="IPR002937">
    <property type="entry name" value="Amino_oxidase"/>
</dbReference>
<dbReference type="Gene3D" id="3.40.50.150">
    <property type="entry name" value="Vaccinia Virus protein VP39"/>
    <property type="match status" value="1"/>
</dbReference>
<feature type="compositionally biased region" description="Pro residues" evidence="1">
    <location>
        <begin position="709"/>
        <end position="720"/>
    </location>
</feature>
<dbReference type="GO" id="GO:0008757">
    <property type="term" value="F:S-adenosylmethionine-dependent methyltransferase activity"/>
    <property type="evidence" value="ECO:0007669"/>
    <property type="project" value="InterPro"/>
</dbReference>
<gene>
    <name evidence="4" type="ORF">V5E97_13200</name>
</gene>
<accession>A0AAU7CNS7</accession>
<dbReference type="GO" id="GO:0016491">
    <property type="term" value="F:oxidoreductase activity"/>
    <property type="evidence" value="ECO:0007669"/>
    <property type="project" value="InterPro"/>
</dbReference>
<dbReference type="Pfam" id="PF08241">
    <property type="entry name" value="Methyltransf_11"/>
    <property type="match status" value="1"/>
</dbReference>
<dbReference type="SUPFAM" id="SSF51905">
    <property type="entry name" value="FAD/NAD(P)-binding domain"/>
    <property type="match status" value="1"/>
</dbReference>
<dbReference type="InterPro" id="IPR036188">
    <property type="entry name" value="FAD/NAD-bd_sf"/>
</dbReference>
<dbReference type="SUPFAM" id="SSF54373">
    <property type="entry name" value="FAD-linked reductases, C-terminal domain"/>
    <property type="match status" value="1"/>
</dbReference>
<evidence type="ECO:0000256" key="1">
    <source>
        <dbReference type="SAM" id="MobiDB-lite"/>
    </source>
</evidence>
<dbReference type="SUPFAM" id="SSF53335">
    <property type="entry name" value="S-adenosyl-L-methionine-dependent methyltransferases"/>
    <property type="match status" value="1"/>
</dbReference>
<organism evidence="4">
    <name type="scientific">Singulisphaera sp. Ch08</name>
    <dbReference type="NCBI Taxonomy" id="3120278"/>
    <lineage>
        <taxon>Bacteria</taxon>
        <taxon>Pseudomonadati</taxon>
        <taxon>Planctomycetota</taxon>
        <taxon>Planctomycetia</taxon>
        <taxon>Isosphaerales</taxon>
        <taxon>Isosphaeraceae</taxon>
        <taxon>Singulisphaera</taxon>
    </lineage>
</organism>
<dbReference type="Pfam" id="PF01593">
    <property type="entry name" value="Amino_oxidase"/>
    <property type="match status" value="1"/>
</dbReference>
<name>A0AAU7CNS7_9BACT</name>
<reference evidence="4" key="1">
    <citation type="submission" date="2024-05" db="EMBL/GenBank/DDBJ databases">
        <title>Planctomycetes of the genus Singulisphaera possess chitinolytic capabilities.</title>
        <authorList>
            <person name="Ivanova A."/>
        </authorList>
    </citation>
    <scope>NUCLEOTIDE SEQUENCE</scope>
    <source>
        <strain evidence="4">Ch08T</strain>
    </source>
</reference>
<dbReference type="InterPro" id="IPR029063">
    <property type="entry name" value="SAM-dependent_MTases_sf"/>
</dbReference>
<evidence type="ECO:0000259" key="3">
    <source>
        <dbReference type="Pfam" id="PF08241"/>
    </source>
</evidence>
<dbReference type="EMBL" id="CP155447">
    <property type="protein sequence ID" value="XBH06955.1"/>
    <property type="molecule type" value="Genomic_DNA"/>
</dbReference>
<dbReference type="InterPro" id="IPR013216">
    <property type="entry name" value="Methyltransf_11"/>
</dbReference>
<dbReference type="InterPro" id="IPR050464">
    <property type="entry name" value="Zeta_carotene_desat/Oxidored"/>
</dbReference>
<dbReference type="PANTHER" id="PTHR42923:SF3">
    <property type="entry name" value="PROTOPORPHYRINOGEN OXIDASE"/>
    <property type="match status" value="1"/>
</dbReference>
<dbReference type="PANTHER" id="PTHR42923">
    <property type="entry name" value="PROTOPORPHYRINOGEN OXIDASE"/>
    <property type="match status" value="1"/>
</dbReference>
<evidence type="ECO:0000259" key="2">
    <source>
        <dbReference type="Pfam" id="PF01593"/>
    </source>
</evidence>
<protein>
    <submittedName>
        <fullName evidence="4">FAD-dependent oxidoreductase</fullName>
    </submittedName>
</protein>
<feature type="domain" description="Amine oxidase" evidence="2">
    <location>
        <begin position="30"/>
        <end position="439"/>
    </location>
</feature>
<evidence type="ECO:0000313" key="4">
    <source>
        <dbReference type="EMBL" id="XBH06955.1"/>
    </source>
</evidence>
<dbReference type="AlphaFoldDB" id="A0AAU7CNS7"/>
<dbReference type="Gene3D" id="3.50.50.60">
    <property type="entry name" value="FAD/NAD(P)-binding domain"/>
    <property type="match status" value="1"/>
</dbReference>
<dbReference type="CDD" id="cd02440">
    <property type="entry name" value="AdoMet_MTases"/>
    <property type="match status" value="1"/>
</dbReference>
<sequence>MKKSRIAVVGGGPGGLFTSYLLEEYCGDLCEVTLFEAGPRLGGKVVTRQFATAPVFYEAGVAELYDYSRTGPDPLKQLVKTLGLSTVPMNGPSVILGDSILNSARDIRQHFGEATLGAIRAFQQRCRELCSRAEYYEGHLHDDNRHEWASKTFAEVLDAIPDEEARRYITVMARSDLATEPHLTSALNGLKNVLMDEPGYLRLYSIVGGIERLIDALKQRIKADVRLRSPVVSLSSSSDGTSRLRTRTQGAFEEHSFDLVVFALPNYSLQRLEWGGRDLRLAMEKHLAHYDRPAHYLRTSLLFREPFWRDHVKSSYFMMDAFGGCCVYDEGARQPCDPHGVLGWLLAGNDALVLANHADDDLIAMTLDSLPAPLARGRDLFLEGRVHRWVGTINALPGGHPVRETRDRHTPAAQHHPGLYVVGDYLFDSTLNGVLDSADFVTDLILTKLRKQKYAAPVVNGHTALEGASQPSSALDEEYHDQYDGESSYEESFEEYFCEHYTTDLIRTIWGWSPPYTLLDCGSASGQTLEAFARKGVEAWGVENSRHIHSRTPQKWKERNLLGDVRKLPFPDNSFDFVYDTCLCYLPEEDLGVAIAELFRVCRVGVYYGGIATDMTCEVIEAHDLFDQVRSFLTLWEWSEVFLRQGFRLAVTDPKVVARAWKIEVKSNEGDFPWYPDGETMRHCFFTKPGAPAPPVQIERSSRRDGRDPVPPPTRGEPVR</sequence>
<dbReference type="RefSeq" id="WP_406699803.1">
    <property type="nucleotide sequence ID" value="NZ_CP155447.1"/>
</dbReference>
<feature type="domain" description="Methyltransferase type 11" evidence="3">
    <location>
        <begin position="519"/>
        <end position="605"/>
    </location>
</feature>